<name>A0A318YNG5_ASPNB</name>
<dbReference type="PANTHER" id="PTHR48081">
    <property type="entry name" value="AB HYDROLASE SUPERFAMILY PROTEIN C4A8.06C"/>
    <property type="match status" value="1"/>
</dbReference>
<sequence>MRCLLLSIYFVLTAVLQLISWLSSPFVPLCLPRQTANNPAMFSIVYLYYKFLAFVIRRFIAPEKNTQATPDDVYQIPSRDSGRTIKAHVYRNATASTGPTPVLINFHGSGFMLPRHGADDAFCRQMSHETDRTVLDVQYRLAPENPFPAALNDAEDVAKWVLGQPEKFDPSRVSLSGFSAGGNLSLAAAANLFSSDTFHSVLAVYPVVDLHTDPALKTAPDTSGRAIPAVISKIFDRCYTHAAYDTRDPRISPLYASADRFPARVMIVSAACDNLAPEAEALAEKIAKEPGKEVVRQRMQSCNHGWDKSARPGTVQADAREKTYAMAAAMLSR</sequence>
<dbReference type="EMBL" id="KZ821455">
    <property type="protein sequence ID" value="PYH35879.1"/>
    <property type="molecule type" value="Genomic_DNA"/>
</dbReference>
<dbReference type="Gene3D" id="3.40.50.1820">
    <property type="entry name" value="alpha/beta hydrolase"/>
    <property type="match status" value="1"/>
</dbReference>
<dbReference type="InterPro" id="IPR029058">
    <property type="entry name" value="AB_hydrolase_fold"/>
</dbReference>
<dbReference type="InterPro" id="IPR050300">
    <property type="entry name" value="GDXG_lipolytic_enzyme"/>
</dbReference>
<feature type="domain" description="Alpha/beta hydrolase fold-3" evidence="2">
    <location>
        <begin position="103"/>
        <end position="306"/>
    </location>
</feature>
<dbReference type="Pfam" id="PF07859">
    <property type="entry name" value="Abhydrolase_3"/>
    <property type="match status" value="1"/>
</dbReference>
<dbReference type="Proteomes" id="UP000247647">
    <property type="component" value="Unassembled WGS sequence"/>
</dbReference>
<keyword evidence="1" id="KW-0378">Hydrolase</keyword>
<dbReference type="AlphaFoldDB" id="A0A318YNG5"/>
<gene>
    <name evidence="3" type="ORF">BO87DRAFT_375478</name>
</gene>
<dbReference type="OrthoDB" id="408631at2759"/>
<dbReference type="GeneID" id="37125506"/>
<protein>
    <submittedName>
        <fullName evidence="3">Esterase/lipase</fullName>
    </submittedName>
</protein>
<organism evidence="3 4">
    <name type="scientific">Aspergillus neoniger (strain CBS 115656)</name>
    <dbReference type="NCBI Taxonomy" id="1448310"/>
    <lineage>
        <taxon>Eukaryota</taxon>
        <taxon>Fungi</taxon>
        <taxon>Dikarya</taxon>
        <taxon>Ascomycota</taxon>
        <taxon>Pezizomycotina</taxon>
        <taxon>Eurotiomycetes</taxon>
        <taxon>Eurotiomycetidae</taxon>
        <taxon>Eurotiales</taxon>
        <taxon>Aspergillaceae</taxon>
        <taxon>Aspergillus</taxon>
        <taxon>Aspergillus subgen. Circumdati</taxon>
    </lineage>
</organism>
<evidence type="ECO:0000259" key="2">
    <source>
        <dbReference type="Pfam" id="PF07859"/>
    </source>
</evidence>
<evidence type="ECO:0000256" key="1">
    <source>
        <dbReference type="ARBA" id="ARBA00022801"/>
    </source>
</evidence>
<dbReference type="RefSeq" id="XP_025481357.1">
    <property type="nucleotide sequence ID" value="XM_025623050.1"/>
</dbReference>
<accession>A0A318YNG5</accession>
<evidence type="ECO:0000313" key="3">
    <source>
        <dbReference type="EMBL" id="PYH35879.1"/>
    </source>
</evidence>
<dbReference type="PANTHER" id="PTHR48081:SF3">
    <property type="entry name" value="ALPHA_BETA HYDROLASE FOLD-3 DOMAIN-CONTAINING PROTEIN"/>
    <property type="match status" value="1"/>
</dbReference>
<evidence type="ECO:0000313" key="4">
    <source>
        <dbReference type="Proteomes" id="UP000247647"/>
    </source>
</evidence>
<dbReference type="InterPro" id="IPR013094">
    <property type="entry name" value="AB_hydrolase_3"/>
</dbReference>
<keyword evidence="4" id="KW-1185">Reference proteome</keyword>
<dbReference type="GO" id="GO:0016787">
    <property type="term" value="F:hydrolase activity"/>
    <property type="evidence" value="ECO:0007669"/>
    <property type="project" value="UniProtKB-KW"/>
</dbReference>
<dbReference type="SUPFAM" id="SSF53474">
    <property type="entry name" value="alpha/beta-Hydrolases"/>
    <property type="match status" value="1"/>
</dbReference>
<reference evidence="3" key="1">
    <citation type="submission" date="2016-12" db="EMBL/GenBank/DDBJ databases">
        <title>The genomes of Aspergillus section Nigri reveals drivers in fungal speciation.</title>
        <authorList>
            <consortium name="DOE Joint Genome Institute"/>
            <person name="Vesth T.C."/>
            <person name="Nybo J."/>
            <person name="Theobald S."/>
            <person name="Brandl J."/>
            <person name="Frisvad J.C."/>
            <person name="Nielsen K.F."/>
            <person name="Lyhne E.K."/>
            <person name="Kogle M.E."/>
            <person name="Kuo A."/>
            <person name="Riley R."/>
            <person name="Clum A."/>
            <person name="Nolan M."/>
            <person name="Lipzen A."/>
            <person name="Salamov A."/>
            <person name="Henrissat B."/>
            <person name="Wiebenga A."/>
            <person name="De Vries R.P."/>
            <person name="Grigoriev I.V."/>
            <person name="Mortensen U.H."/>
            <person name="Andersen M.R."/>
            <person name="Baker S.E."/>
        </authorList>
    </citation>
    <scope>NUCLEOTIDE SEQUENCE [LARGE SCALE GENOMIC DNA]</scope>
    <source>
        <strain evidence="3">CBS 115656</strain>
    </source>
</reference>
<proteinExistence type="predicted"/>